<keyword evidence="4" id="KW-1185">Reference proteome</keyword>
<proteinExistence type="predicted"/>
<evidence type="ECO:0000256" key="1">
    <source>
        <dbReference type="SAM" id="MobiDB-lite"/>
    </source>
</evidence>
<keyword evidence="2" id="KW-0472">Membrane</keyword>
<feature type="transmembrane region" description="Helical" evidence="2">
    <location>
        <begin position="44"/>
        <end position="66"/>
    </location>
</feature>
<protein>
    <submittedName>
        <fullName evidence="3">Uncharacterized protein</fullName>
    </submittedName>
</protein>
<accession>A0ABS9TDQ0</accession>
<reference evidence="3 4" key="1">
    <citation type="submission" date="2022-03" db="EMBL/GenBank/DDBJ databases">
        <title>Pseudonocardia alaer sp. nov., a novel actinomycete isolated from reed forest soil.</title>
        <authorList>
            <person name="Wang L."/>
        </authorList>
    </citation>
    <scope>NUCLEOTIDE SEQUENCE [LARGE SCALE GENOMIC DNA]</scope>
    <source>
        <strain evidence="3 4">Y-16303</strain>
    </source>
</reference>
<comment type="caution">
    <text evidence="3">The sequence shown here is derived from an EMBL/GenBank/DDBJ whole genome shotgun (WGS) entry which is preliminary data.</text>
</comment>
<keyword evidence="2" id="KW-0812">Transmembrane</keyword>
<name>A0ABS9TDQ0_9PSEU</name>
<dbReference type="RefSeq" id="WP_241036686.1">
    <property type="nucleotide sequence ID" value="NZ_BAAAJF010000039.1"/>
</dbReference>
<organism evidence="3 4">
    <name type="scientific">Pseudonocardia alaniniphila</name>
    <dbReference type="NCBI Taxonomy" id="75291"/>
    <lineage>
        <taxon>Bacteria</taxon>
        <taxon>Bacillati</taxon>
        <taxon>Actinomycetota</taxon>
        <taxon>Actinomycetes</taxon>
        <taxon>Pseudonocardiales</taxon>
        <taxon>Pseudonocardiaceae</taxon>
        <taxon>Pseudonocardia</taxon>
    </lineage>
</organism>
<evidence type="ECO:0000313" key="4">
    <source>
        <dbReference type="Proteomes" id="UP001299970"/>
    </source>
</evidence>
<sequence length="74" mass="7326">MSTSDDSERRVAEALRARASGAGRPGVPRTARATPASPTGARKALLIALLGGVVLGVALALLSLLVPGLLPALG</sequence>
<feature type="region of interest" description="Disordered" evidence="1">
    <location>
        <begin position="1"/>
        <end position="38"/>
    </location>
</feature>
<keyword evidence="2" id="KW-1133">Transmembrane helix</keyword>
<evidence type="ECO:0000313" key="3">
    <source>
        <dbReference type="EMBL" id="MCH6166664.1"/>
    </source>
</evidence>
<dbReference type="EMBL" id="JAKXMK010000010">
    <property type="protein sequence ID" value="MCH6166664.1"/>
    <property type="molecule type" value="Genomic_DNA"/>
</dbReference>
<gene>
    <name evidence="3" type="ORF">MMF94_13325</name>
</gene>
<dbReference type="Proteomes" id="UP001299970">
    <property type="component" value="Unassembled WGS sequence"/>
</dbReference>
<feature type="compositionally biased region" description="Basic and acidic residues" evidence="1">
    <location>
        <begin position="1"/>
        <end position="16"/>
    </location>
</feature>
<evidence type="ECO:0000256" key="2">
    <source>
        <dbReference type="SAM" id="Phobius"/>
    </source>
</evidence>